<feature type="signal peptide" evidence="9">
    <location>
        <begin position="1"/>
        <end position="22"/>
    </location>
</feature>
<dbReference type="AlphaFoldDB" id="A0A0G3BCW2"/>
<dbReference type="Pfam" id="PF04389">
    <property type="entry name" value="Peptidase_M28"/>
    <property type="match status" value="1"/>
</dbReference>
<dbReference type="KEGG" id="pbh:AAW51_0538"/>
<evidence type="ECO:0000256" key="5">
    <source>
        <dbReference type="ARBA" id="ARBA00022801"/>
    </source>
</evidence>
<feature type="binding site" evidence="7">
    <location>
        <position position="308"/>
    </location>
    <ligand>
        <name>Zn(2+)</name>
        <dbReference type="ChEBI" id="CHEBI:29105"/>
        <label>1</label>
    </ligand>
</feature>
<keyword evidence="1 12" id="KW-0031">Aminopeptidase</keyword>
<dbReference type="PANTHER" id="PTHR12147:SF56">
    <property type="entry name" value="AMINOPEPTIDASE YDR415C-RELATED"/>
    <property type="match status" value="1"/>
</dbReference>
<evidence type="ECO:0000313" key="12">
    <source>
        <dbReference type="EMBL" id="AKJ27229.1"/>
    </source>
</evidence>
<dbReference type="GO" id="GO:0004177">
    <property type="term" value="F:aminopeptidase activity"/>
    <property type="evidence" value="ECO:0007669"/>
    <property type="project" value="UniProtKB-KW"/>
</dbReference>
<gene>
    <name evidence="12" type="ORF">AAW51_0538</name>
</gene>
<evidence type="ECO:0000259" key="11">
    <source>
        <dbReference type="Pfam" id="PF04389"/>
    </source>
</evidence>
<keyword evidence="13" id="KW-1185">Reference proteome</keyword>
<keyword evidence="3 7" id="KW-0479">Metal-binding</keyword>
<evidence type="ECO:0000256" key="6">
    <source>
        <dbReference type="ARBA" id="ARBA00022833"/>
    </source>
</evidence>
<dbReference type="Gene3D" id="3.40.630.10">
    <property type="entry name" value="Zn peptidases"/>
    <property type="match status" value="1"/>
</dbReference>
<keyword evidence="6 7" id="KW-0862">Zinc</keyword>
<reference evidence="12 13" key="1">
    <citation type="submission" date="2015-05" db="EMBL/GenBank/DDBJ databases">
        <authorList>
            <person name="Tang B."/>
            <person name="Yu Y."/>
        </authorList>
    </citation>
    <scope>NUCLEOTIDE SEQUENCE [LARGE SCALE GENOMIC DNA]</scope>
    <source>
        <strain evidence="12 13">DSM 7029</strain>
    </source>
</reference>
<feature type="disulfide bond" evidence="8">
    <location>
        <begin position="352"/>
        <end position="356"/>
    </location>
</feature>
<evidence type="ECO:0000256" key="2">
    <source>
        <dbReference type="ARBA" id="ARBA00022670"/>
    </source>
</evidence>
<evidence type="ECO:0000256" key="7">
    <source>
        <dbReference type="PIRSR" id="PIRSR036685-1"/>
    </source>
</evidence>
<dbReference type="PIRSF" id="PIRSF036685">
    <property type="entry name" value="BacLeuNPeptidase"/>
    <property type="match status" value="1"/>
</dbReference>
<evidence type="ECO:0000259" key="10">
    <source>
        <dbReference type="Pfam" id="PF04151"/>
    </source>
</evidence>
<dbReference type="GO" id="GO:0006508">
    <property type="term" value="P:proteolysis"/>
    <property type="evidence" value="ECO:0007669"/>
    <property type="project" value="UniProtKB-KW"/>
</dbReference>
<keyword evidence="2" id="KW-0645">Protease</keyword>
<accession>A0A0G3BCW2</accession>
<dbReference type="Gene3D" id="2.60.120.380">
    <property type="match status" value="1"/>
</dbReference>
<dbReference type="PATRIC" id="fig|413882.6.peg.573"/>
<dbReference type="InterPro" id="IPR007484">
    <property type="entry name" value="Peptidase_M28"/>
</dbReference>
<keyword evidence="8" id="KW-1015">Disulfide bond</keyword>
<evidence type="ECO:0000313" key="13">
    <source>
        <dbReference type="Proteomes" id="UP000035352"/>
    </source>
</evidence>
<dbReference type="GO" id="GO:0046872">
    <property type="term" value="F:metal ion binding"/>
    <property type="evidence" value="ECO:0007669"/>
    <property type="project" value="UniProtKB-KW"/>
</dbReference>
<evidence type="ECO:0000256" key="1">
    <source>
        <dbReference type="ARBA" id="ARBA00022438"/>
    </source>
</evidence>
<dbReference type="InterPro" id="IPR045175">
    <property type="entry name" value="M28_fam"/>
</dbReference>
<feature type="chain" id="PRO_5005183488" evidence="9">
    <location>
        <begin position="23"/>
        <end position="521"/>
    </location>
</feature>
<keyword evidence="5" id="KW-0378">Hydrolase</keyword>
<dbReference type="InterPro" id="IPR007280">
    <property type="entry name" value="Peptidase_C_arc/bac"/>
</dbReference>
<evidence type="ECO:0000256" key="3">
    <source>
        <dbReference type="ARBA" id="ARBA00022723"/>
    </source>
</evidence>
<dbReference type="EMBL" id="CP011371">
    <property type="protein sequence ID" value="AKJ27229.1"/>
    <property type="molecule type" value="Genomic_DNA"/>
</dbReference>
<organism evidence="12 13">
    <name type="scientific">Caldimonas brevitalea</name>
    <dbReference type="NCBI Taxonomy" id="413882"/>
    <lineage>
        <taxon>Bacteria</taxon>
        <taxon>Pseudomonadati</taxon>
        <taxon>Pseudomonadota</taxon>
        <taxon>Betaproteobacteria</taxon>
        <taxon>Burkholderiales</taxon>
        <taxon>Sphaerotilaceae</taxon>
        <taxon>Caldimonas</taxon>
    </lineage>
</organism>
<feature type="binding site" evidence="7">
    <location>
        <position position="281"/>
    </location>
    <ligand>
        <name>Zn(2+)</name>
        <dbReference type="ChEBI" id="CHEBI:29105"/>
        <label>2</label>
        <note>catalytic</note>
    </ligand>
</feature>
<dbReference type="Pfam" id="PF04151">
    <property type="entry name" value="PPC"/>
    <property type="match status" value="1"/>
</dbReference>
<evidence type="ECO:0000256" key="8">
    <source>
        <dbReference type="PIRSR" id="PIRSR036685-2"/>
    </source>
</evidence>
<evidence type="ECO:0000256" key="4">
    <source>
        <dbReference type="ARBA" id="ARBA00022729"/>
    </source>
</evidence>
<proteinExistence type="predicted"/>
<evidence type="ECO:0000256" key="9">
    <source>
        <dbReference type="SAM" id="SignalP"/>
    </source>
</evidence>
<feature type="domain" description="Peptidase M28" evidence="11">
    <location>
        <begin position="207"/>
        <end position="400"/>
    </location>
</feature>
<dbReference type="SUPFAM" id="SSF53187">
    <property type="entry name" value="Zn-dependent exopeptidases"/>
    <property type="match status" value="1"/>
</dbReference>
<feature type="binding site" evidence="7">
    <location>
        <position position="385"/>
    </location>
    <ligand>
        <name>Zn(2+)</name>
        <dbReference type="ChEBI" id="CHEBI:29105"/>
        <label>2</label>
        <note>catalytic</note>
    </ligand>
</feature>
<dbReference type="Proteomes" id="UP000035352">
    <property type="component" value="Chromosome"/>
</dbReference>
<feature type="binding site" evidence="7">
    <location>
        <position position="226"/>
    </location>
    <ligand>
        <name>Zn(2+)</name>
        <dbReference type="ChEBI" id="CHEBI:29105"/>
        <label>1</label>
    </ligand>
</feature>
<dbReference type="STRING" id="413882.AAW51_0538"/>
<sequence>MRFHPLAIVCAGLLAFSSAAHAGDKVWISLGDAALAQLQKHAPTAVAASVRASSTAGDRSTAHSATDAEGVHLVQVDEDDLARLSEAVHTELRRCGGYMYHPTQAEGLATLQRASGAARRLTVAAATRPSYVIDQQAVVTPLLSQVQASHIGQTIVELSSYVNRHYQTTAGVNASDWLKQRWTSLAGGRSDITVEQFSHPNWRQKSVIATIRGTDNPNEVVVLGGHLDSINQAGTGETTRAPGADDDASGVASLTEVFRTLAASGYKPRRTLKFMAYAAEEVGLRGSQEIARSHATAGVNVVGVMQLDMTNYKGSVDDIYIYTDYTDSQQNSFVTNLIRTYLPALRIGTDRCGYGCSDHASWTAQGYAASMPFEAAMDESNPHIHTANDTYANTGSTAEHSLKFARMALAYMVELGSDGAGAADRVETFNGSLARNQTRSFGPFKVAAGGSFKASTTGTGDIDLYVQRNAAPTTSRHDCKSDSSTAVENCSLDIRANGDVYVMLRGYTAGTYSLSVSYRPQ</sequence>
<protein>
    <submittedName>
        <fullName evidence="12">Leucyl aminopeptidase</fullName>
    </submittedName>
</protein>
<dbReference type="GO" id="GO:0008235">
    <property type="term" value="F:metalloexopeptidase activity"/>
    <property type="evidence" value="ECO:0007669"/>
    <property type="project" value="InterPro"/>
</dbReference>
<dbReference type="PANTHER" id="PTHR12147">
    <property type="entry name" value="METALLOPEPTIDASE M28 FAMILY MEMBER"/>
    <property type="match status" value="1"/>
</dbReference>
<name>A0A0G3BCW2_9BURK</name>
<comment type="cofactor">
    <cofactor evidence="7">
        <name>Zn(2+)</name>
        <dbReference type="ChEBI" id="CHEBI:29105"/>
    </cofactor>
    <text evidence="7">Binds 2 Zn(2+) ions per subunit.</text>
</comment>
<dbReference type="InterPro" id="IPR012189">
    <property type="entry name" value="Pept_M28E_Ap1"/>
</dbReference>
<keyword evidence="4 9" id="KW-0732">Signal</keyword>
<feature type="binding site" evidence="7">
    <location>
        <position position="246"/>
    </location>
    <ligand>
        <name>Zn(2+)</name>
        <dbReference type="ChEBI" id="CHEBI:29105"/>
        <label>1</label>
    </ligand>
</feature>
<feature type="domain" description="Peptidase C-terminal archaeal/bacterial" evidence="10">
    <location>
        <begin position="444"/>
        <end position="505"/>
    </location>
</feature>